<accession>A0A6P4IFB5</accession>
<evidence type="ECO:0000313" key="2">
    <source>
        <dbReference type="Proteomes" id="UP001652661"/>
    </source>
</evidence>
<organism evidence="2 3">
    <name type="scientific">Drosophila kikkawai</name>
    <name type="common">Fruit fly</name>
    <dbReference type="NCBI Taxonomy" id="30033"/>
    <lineage>
        <taxon>Eukaryota</taxon>
        <taxon>Metazoa</taxon>
        <taxon>Ecdysozoa</taxon>
        <taxon>Arthropoda</taxon>
        <taxon>Hexapoda</taxon>
        <taxon>Insecta</taxon>
        <taxon>Pterygota</taxon>
        <taxon>Neoptera</taxon>
        <taxon>Endopterygota</taxon>
        <taxon>Diptera</taxon>
        <taxon>Brachycera</taxon>
        <taxon>Muscomorpha</taxon>
        <taxon>Ephydroidea</taxon>
        <taxon>Drosophilidae</taxon>
        <taxon>Drosophila</taxon>
        <taxon>Sophophora</taxon>
    </lineage>
</organism>
<protein>
    <recommendedName>
        <fullName evidence="4">MD-2-related lipid-recognition domain-containing protein</fullName>
    </recommendedName>
</protein>
<dbReference type="InterPro" id="IPR010512">
    <property type="entry name" value="DUF1091"/>
</dbReference>
<sequence>MVALVSLRWLLIAAAIFLSSEFRISDGRRSKSRFTNMQCLSFNESFAIFTKCRLNLLGRGRAGAEMYLKLLQLPVNNCWINWSIYRRYNGFRPFLYNVSTNFCQLLGNSNVLSFQGLVINAIMTKSNLNHTCPYDHDIILDNLEFNDEFLKNLPLPQGNYKIELRFATDKVWRVQVTMFFERDEP</sequence>
<dbReference type="PANTHER" id="PTHR20898:SF0">
    <property type="entry name" value="DAEDALUS ON 3-RELATED"/>
    <property type="match status" value="1"/>
</dbReference>
<dbReference type="Proteomes" id="UP001652661">
    <property type="component" value="Chromosome 2R"/>
</dbReference>
<dbReference type="Pfam" id="PF06477">
    <property type="entry name" value="DUF1091"/>
    <property type="match status" value="1"/>
</dbReference>
<feature type="signal peptide" evidence="1">
    <location>
        <begin position="1"/>
        <end position="27"/>
    </location>
</feature>
<keyword evidence="1" id="KW-0732">Signal</keyword>
<reference evidence="3" key="2">
    <citation type="submission" date="2025-08" db="UniProtKB">
        <authorList>
            <consortium name="RefSeq"/>
        </authorList>
    </citation>
    <scope>IDENTIFICATION</scope>
    <source>
        <strain evidence="3">14028-0561.14</strain>
        <tissue evidence="3">Whole fly</tissue>
    </source>
</reference>
<dbReference type="GeneID" id="108077933"/>
<proteinExistence type="predicted"/>
<dbReference type="AlphaFoldDB" id="A0A6P4IFB5"/>
<evidence type="ECO:0000256" key="1">
    <source>
        <dbReference type="SAM" id="SignalP"/>
    </source>
</evidence>
<evidence type="ECO:0008006" key="4">
    <source>
        <dbReference type="Google" id="ProtNLM"/>
    </source>
</evidence>
<keyword evidence="2" id="KW-1185">Reference proteome</keyword>
<dbReference type="OrthoDB" id="7727171at2759"/>
<dbReference type="PANTHER" id="PTHR20898">
    <property type="entry name" value="DAEDALUS ON 3-RELATED-RELATED"/>
    <property type="match status" value="1"/>
</dbReference>
<dbReference type="SMART" id="SM00697">
    <property type="entry name" value="DM8"/>
    <property type="match status" value="1"/>
</dbReference>
<feature type="chain" id="PRO_5045038311" description="MD-2-related lipid-recognition domain-containing protein" evidence="1">
    <location>
        <begin position="28"/>
        <end position="185"/>
    </location>
</feature>
<dbReference type="RefSeq" id="XP_017026960.2">
    <property type="nucleotide sequence ID" value="XM_017171471.2"/>
</dbReference>
<reference evidence="2" key="1">
    <citation type="submission" date="2025-05" db="UniProtKB">
        <authorList>
            <consortium name="RefSeq"/>
        </authorList>
    </citation>
    <scope>NUCLEOTIDE SEQUENCE [LARGE SCALE GENOMIC DNA]</scope>
    <source>
        <strain evidence="2">14028-0561.14</strain>
    </source>
</reference>
<evidence type="ECO:0000313" key="3">
    <source>
        <dbReference type="RefSeq" id="XP_017026960.2"/>
    </source>
</evidence>
<gene>
    <name evidence="3" type="primary">LOC108077933</name>
</gene>
<name>A0A6P4IFB5_DROKI</name>